<reference evidence="1" key="1">
    <citation type="journal article" date="2020" name="Stud. Mycol.">
        <title>101 Dothideomycetes genomes: a test case for predicting lifestyles and emergence of pathogens.</title>
        <authorList>
            <person name="Haridas S."/>
            <person name="Albert R."/>
            <person name="Binder M."/>
            <person name="Bloem J."/>
            <person name="Labutti K."/>
            <person name="Salamov A."/>
            <person name="Andreopoulos B."/>
            <person name="Baker S."/>
            <person name="Barry K."/>
            <person name="Bills G."/>
            <person name="Bluhm B."/>
            <person name="Cannon C."/>
            <person name="Castanera R."/>
            <person name="Culley D."/>
            <person name="Daum C."/>
            <person name="Ezra D."/>
            <person name="Gonzalez J."/>
            <person name="Henrissat B."/>
            <person name="Kuo A."/>
            <person name="Liang C."/>
            <person name="Lipzen A."/>
            <person name="Lutzoni F."/>
            <person name="Magnuson J."/>
            <person name="Mondo S."/>
            <person name="Nolan M."/>
            <person name="Ohm R."/>
            <person name="Pangilinan J."/>
            <person name="Park H.-J."/>
            <person name="Ramirez L."/>
            <person name="Alfaro M."/>
            <person name="Sun H."/>
            <person name="Tritt A."/>
            <person name="Yoshinaga Y."/>
            <person name="Zwiers L.-H."/>
            <person name="Turgeon B."/>
            <person name="Goodwin S."/>
            <person name="Spatafora J."/>
            <person name="Crous P."/>
            <person name="Grigoriev I."/>
        </authorList>
    </citation>
    <scope>NUCLEOTIDE SEQUENCE</scope>
    <source>
        <strain evidence="1">ATCC 74209</strain>
    </source>
</reference>
<dbReference type="EMBL" id="ML994309">
    <property type="protein sequence ID" value="KAF2196887.1"/>
    <property type="molecule type" value="Genomic_DNA"/>
</dbReference>
<gene>
    <name evidence="1" type="ORF">GQ43DRAFT_497576</name>
</gene>
<evidence type="ECO:0000313" key="2">
    <source>
        <dbReference type="Proteomes" id="UP000799536"/>
    </source>
</evidence>
<evidence type="ECO:0000313" key="1">
    <source>
        <dbReference type="EMBL" id="KAF2196887.1"/>
    </source>
</evidence>
<proteinExistence type="predicted"/>
<comment type="caution">
    <text evidence="1">The sequence shown here is derived from an EMBL/GenBank/DDBJ whole genome shotgun (WGS) entry which is preliminary data.</text>
</comment>
<organism evidence="1 2">
    <name type="scientific">Delitschia confertaspora ATCC 74209</name>
    <dbReference type="NCBI Taxonomy" id="1513339"/>
    <lineage>
        <taxon>Eukaryota</taxon>
        <taxon>Fungi</taxon>
        <taxon>Dikarya</taxon>
        <taxon>Ascomycota</taxon>
        <taxon>Pezizomycotina</taxon>
        <taxon>Dothideomycetes</taxon>
        <taxon>Pleosporomycetidae</taxon>
        <taxon>Pleosporales</taxon>
        <taxon>Delitschiaceae</taxon>
        <taxon>Delitschia</taxon>
    </lineage>
</organism>
<protein>
    <submittedName>
        <fullName evidence="1">Uncharacterized protein</fullName>
    </submittedName>
</protein>
<name>A0A9P4JHP5_9PLEO</name>
<dbReference type="Proteomes" id="UP000799536">
    <property type="component" value="Unassembled WGS sequence"/>
</dbReference>
<keyword evidence="2" id="KW-1185">Reference proteome</keyword>
<sequence>MLSVKKGKILPNVRFKAPSPAICLEGLKIRVPQEVLDRYHAMEFAAPASTISIVVEAMPMFYWRVISSRKSI</sequence>
<accession>A0A9P4JHP5</accession>
<dbReference type="AlphaFoldDB" id="A0A9P4JHP5"/>